<feature type="compositionally biased region" description="Polar residues" evidence="1">
    <location>
        <begin position="71"/>
        <end position="88"/>
    </location>
</feature>
<dbReference type="eggNOG" id="ENOG502TMW5">
    <property type="taxonomic scope" value="Eukaryota"/>
</dbReference>
<dbReference type="OMA" id="HKGFCET"/>
<sequence length="208" mass="24507">MNNDSGVSPNNLMRKMSKYKGSLLTVLISSTIGWNLNRLYRQNELSMHGVRNNHDIIVVRQVNISDKKNPNNHLHSENNTTTSTKGNPQSAILNEKELLNLVQHFNDINKKHKGFCETSIFKNSTFSNTNNEHNGEDSFNTYLIIDKWKTKNEFEKSKKEFEILFAQKNHIYDKKMEDIYLNYEMYNNNYETTSAQNIFQKLYYFIFD</sequence>
<dbReference type="KEGG" id="pcy:PCYB_141380"/>
<dbReference type="PhylomeDB" id="K6V0W2"/>
<dbReference type="RefSeq" id="XP_004224657.1">
    <property type="nucleotide sequence ID" value="XM_004224609.1"/>
</dbReference>
<proteinExistence type="predicted"/>
<dbReference type="EMBL" id="DF157106">
    <property type="protein sequence ID" value="GAB68710.1"/>
    <property type="molecule type" value="Genomic_DNA"/>
</dbReference>
<keyword evidence="3" id="KW-1185">Reference proteome</keyword>
<protein>
    <submittedName>
        <fullName evidence="2">Uncharacterized protein</fullName>
    </submittedName>
</protein>
<gene>
    <name evidence="2" type="ORF">PCYB_141380</name>
</gene>
<evidence type="ECO:0000313" key="3">
    <source>
        <dbReference type="Proteomes" id="UP000006319"/>
    </source>
</evidence>
<evidence type="ECO:0000256" key="1">
    <source>
        <dbReference type="SAM" id="MobiDB-lite"/>
    </source>
</evidence>
<dbReference type="AlphaFoldDB" id="K6V0W2"/>
<dbReference type="OrthoDB" id="375359at2759"/>
<dbReference type="Proteomes" id="UP000006319">
    <property type="component" value="Chromosome 14"/>
</dbReference>
<dbReference type="GeneID" id="14695088"/>
<name>K6V0W2_PLACD</name>
<accession>K6V0W2</accession>
<dbReference type="VEuPathDB" id="PlasmoDB:PCYB_141380"/>
<evidence type="ECO:0000313" key="2">
    <source>
        <dbReference type="EMBL" id="GAB68710.1"/>
    </source>
</evidence>
<organism evidence="2 3">
    <name type="scientific">Plasmodium cynomolgi (strain B)</name>
    <dbReference type="NCBI Taxonomy" id="1120755"/>
    <lineage>
        <taxon>Eukaryota</taxon>
        <taxon>Sar</taxon>
        <taxon>Alveolata</taxon>
        <taxon>Apicomplexa</taxon>
        <taxon>Aconoidasida</taxon>
        <taxon>Haemosporida</taxon>
        <taxon>Plasmodiidae</taxon>
        <taxon>Plasmodium</taxon>
        <taxon>Plasmodium (Plasmodium)</taxon>
    </lineage>
</organism>
<reference evidence="2 3" key="1">
    <citation type="journal article" date="2012" name="Nat. Genet.">
        <title>Plasmodium cynomolgi genome sequences provide insight into Plasmodium vivax and the monkey malaria clade.</title>
        <authorList>
            <person name="Tachibana S."/>
            <person name="Sullivan S.A."/>
            <person name="Kawai S."/>
            <person name="Nakamura S."/>
            <person name="Kim H.R."/>
            <person name="Goto N."/>
            <person name="Arisue N."/>
            <person name="Palacpac N.M.Q."/>
            <person name="Honma H."/>
            <person name="Yagi M."/>
            <person name="Tougan T."/>
            <person name="Katakai Y."/>
            <person name="Kaneko O."/>
            <person name="Mita T."/>
            <person name="Kita K."/>
            <person name="Yasutomi Y."/>
            <person name="Sutton P.L."/>
            <person name="Shakhbatyan R."/>
            <person name="Horii T."/>
            <person name="Yasunaga T."/>
            <person name="Barnwell J.W."/>
            <person name="Escalante A.A."/>
            <person name="Carlton J.M."/>
            <person name="Tanabe K."/>
        </authorList>
    </citation>
    <scope>NUCLEOTIDE SEQUENCE [LARGE SCALE GENOMIC DNA]</scope>
    <source>
        <strain evidence="2 3">B</strain>
    </source>
</reference>
<feature type="region of interest" description="Disordered" evidence="1">
    <location>
        <begin position="67"/>
        <end position="88"/>
    </location>
</feature>